<protein>
    <submittedName>
        <fullName evidence="2">Uncharacterized protein</fullName>
    </submittedName>
</protein>
<evidence type="ECO:0000313" key="2">
    <source>
        <dbReference type="EMBL" id="KAF3435018.1"/>
    </source>
</evidence>
<reference evidence="2" key="1">
    <citation type="submission" date="2020-03" db="EMBL/GenBank/DDBJ databases">
        <title>A high-quality chromosome-level genome assembly of a woody plant with both climbing and erect habits, Rhamnella rubrinervis.</title>
        <authorList>
            <person name="Lu Z."/>
            <person name="Yang Y."/>
            <person name="Zhu X."/>
            <person name="Sun Y."/>
        </authorList>
    </citation>
    <scope>NUCLEOTIDE SEQUENCE</scope>
    <source>
        <strain evidence="2">BYM</strain>
        <tissue evidence="2">Leaf</tissue>
    </source>
</reference>
<dbReference type="OrthoDB" id="1194650at2759"/>
<evidence type="ECO:0000256" key="1">
    <source>
        <dbReference type="SAM" id="MobiDB-lite"/>
    </source>
</evidence>
<dbReference type="Proteomes" id="UP000796880">
    <property type="component" value="Unassembled WGS sequence"/>
</dbReference>
<comment type="caution">
    <text evidence="2">The sequence shown here is derived from an EMBL/GenBank/DDBJ whole genome shotgun (WGS) entry which is preliminary data.</text>
</comment>
<feature type="region of interest" description="Disordered" evidence="1">
    <location>
        <begin position="1"/>
        <end position="21"/>
    </location>
</feature>
<sequence>MEEGRLVTNPEATTRSVRRGREVEESPILRVPLLLRQLYNDDPRDRVEFNRVGARFDRKAFAMFTGLNCGKLEAEMRNLSYSFMDQSPSKMGETQDILRLSDVGFHVILMVPP</sequence>
<accession>A0A8K0DVJ1</accession>
<proteinExistence type="predicted"/>
<keyword evidence="3" id="KW-1185">Reference proteome</keyword>
<name>A0A8K0DVJ1_9ROSA</name>
<dbReference type="AlphaFoldDB" id="A0A8K0DVJ1"/>
<dbReference type="EMBL" id="VOIH02000010">
    <property type="protein sequence ID" value="KAF3435018.1"/>
    <property type="molecule type" value="Genomic_DNA"/>
</dbReference>
<organism evidence="2 3">
    <name type="scientific">Rhamnella rubrinervis</name>
    <dbReference type="NCBI Taxonomy" id="2594499"/>
    <lineage>
        <taxon>Eukaryota</taxon>
        <taxon>Viridiplantae</taxon>
        <taxon>Streptophyta</taxon>
        <taxon>Embryophyta</taxon>
        <taxon>Tracheophyta</taxon>
        <taxon>Spermatophyta</taxon>
        <taxon>Magnoliopsida</taxon>
        <taxon>eudicotyledons</taxon>
        <taxon>Gunneridae</taxon>
        <taxon>Pentapetalae</taxon>
        <taxon>rosids</taxon>
        <taxon>fabids</taxon>
        <taxon>Rosales</taxon>
        <taxon>Rhamnaceae</taxon>
        <taxon>rhamnoid group</taxon>
        <taxon>Rhamneae</taxon>
        <taxon>Rhamnella</taxon>
    </lineage>
</organism>
<gene>
    <name evidence="2" type="ORF">FNV43_RR22105</name>
</gene>
<evidence type="ECO:0000313" key="3">
    <source>
        <dbReference type="Proteomes" id="UP000796880"/>
    </source>
</evidence>